<evidence type="ECO:0000256" key="5">
    <source>
        <dbReference type="ARBA" id="ARBA00023163"/>
    </source>
</evidence>
<comment type="caution">
    <text evidence="7">The sequence shown here is derived from an EMBL/GenBank/DDBJ whole genome shotgun (WGS) entry which is preliminary data.</text>
</comment>
<evidence type="ECO:0000256" key="3">
    <source>
        <dbReference type="ARBA" id="ARBA00023015"/>
    </source>
</evidence>
<keyword evidence="8" id="KW-1185">Reference proteome</keyword>
<dbReference type="SUPFAM" id="SSF46689">
    <property type="entry name" value="Homeodomain-like"/>
    <property type="match status" value="1"/>
</dbReference>
<sequence>MTTHGHRSDSQVSALREKFLERPLPELPGVRDIISASWRRALEHQVDADEPDPVFVADRDEESMLVRSATPILDNLCSELAAHPVAVLLTDADGLVVHRSSMDRSLDSGLDRISLAPGYSYAEESIGTNGIGTTLECQEPVLVSGFEHFNSRLADFECAGAPIYHPVRGQLVGVLDLTSWAGTPGPLLLTLARRTAKQIEEAMLAGTGARELALFREYLVSCRRGSGAILAVNEDVVMVNNHARELYDAADRAALITHSADVAGSSTPVTVLADLPSGVVARLEYRPVYSGSVLAGGVFRVKSQSASRRTAGHADPQLAGVVGGSPAWRQACSAAQASFTSGNWLVLTGERGTGKAALAQAVARHHSPGGHLIVRDCEGVDDYEAWAAALAEEVAGGNSPAVVLRHADTLGTEGMRRLTDLFTTWQAAPPAEVPSWVAVTLSGAPRDADAAGWLMPFFAHTVEVPPLRHRTEDLRRLVPHLLARHAKGRDLAPSDGCLRQLMRLPWPGNIRQLERVLAEVSRHHRSGTVEVTDLPAECRTITRRRLTQLESIERDAIVRSLAANHGNKERAAAELGMSRATIYRKIRAFGIVPGH</sequence>
<name>A0A318LHI2_9PSEU</name>
<gene>
    <name evidence="7" type="ORF">BA062_34380</name>
</gene>
<dbReference type="EMBL" id="MASU01000019">
    <property type="protein sequence ID" value="PXY18783.1"/>
    <property type="molecule type" value="Genomic_DNA"/>
</dbReference>
<dbReference type="InterPro" id="IPR003018">
    <property type="entry name" value="GAF"/>
</dbReference>
<evidence type="ECO:0000256" key="1">
    <source>
        <dbReference type="ARBA" id="ARBA00022741"/>
    </source>
</evidence>
<dbReference type="GO" id="GO:0043565">
    <property type="term" value="F:sequence-specific DNA binding"/>
    <property type="evidence" value="ECO:0007669"/>
    <property type="project" value="InterPro"/>
</dbReference>
<dbReference type="Gene3D" id="1.10.8.60">
    <property type="match status" value="1"/>
</dbReference>
<dbReference type="AlphaFoldDB" id="A0A318LHI2"/>
<keyword evidence="3" id="KW-0805">Transcription regulation</keyword>
<dbReference type="Gene3D" id="1.10.10.60">
    <property type="entry name" value="Homeodomain-like"/>
    <property type="match status" value="1"/>
</dbReference>
<evidence type="ECO:0000259" key="6">
    <source>
        <dbReference type="PROSITE" id="PS50045"/>
    </source>
</evidence>
<evidence type="ECO:0000256" key="2">
    <source>
        <dbReference type="ARBA" id="ARBA00022840"/>
    </source>
</evidence>
<protein>
    <recommendedName>
        <fullName evidence="6">Sigma-54 factor interaction domain-containing protein</fullName>
    </recommendedName>
</protein>
<dbReference type="InterPro" id="IPR058031">
    <property type="entry name" value="AAA_lid_NorR"/>
</dbReference>
<dbReference type="RefSeq" id="WP_245960157.1">
    <property type="nucleotide sequence ID" value="NZ_MASU01000019.1"/>
</dbReference>
<dbReference type="InterPro" id="IPR002078">
    <property type="entry name" value="Sigma_54_int"/>
</dbReference>
<evidence type="ECO:0000313" key="7">
    <source>
        <dbReference type="EMBL" id="PXY18783.1"/>
    </source>
</evidence>
<reference evidence="7 8" key="1">
    <citation type="submission" date="2016-07" db="EMBL/GenBank/DDBJ databases">
        <title>Draft genome sequence of Prauserella sp. YIM 121212, isolated from alkaline soil.</title>
        <authorList>
            <person name="Ruckert C."/>
            <person name="Albersmeier A."/>
            <person name="Jiang C.-L."/>
            <person name="Jiang Y."/>
            <person name="Kalinowski J."/>
            <person name="Schneider O."/>
            <person name="Winkler A."/>
            <person name="Zotchev S.B."/>
        </authorList>
    </citation>
    <scope>NUCLEOTIDE SEQUENCE [LARGE SCALE GENOMIC DNA]</scope>
    <source>
        <strain evidence="7 8">YIM 121212</strain>
    </source>
</reference>
<keyword evidence="4" id="KW-0238">DNA-binding</keyword>
<dbReference type="InterPro" id="IPR029016">
    <property type="entry name" value="GAF-like_dom_sf"/>
</dbReference>
<feature type="domain" description="Sigma-54 factor interaction" evidence="6">
    <location>
        <begin position="461"/>
        <end position="522"/>
    </location>
</feature>
<dbReference type="PANTHER" id="PTHR32071:SF122">
    <property type="entry name" value="SIGMA FACTOR"/>
    <property type="match status" value="1"/>
</dbReference>
<evidence type="ECO:0000256" key="4">
    <source>
        <dbReference type="ARBA" id="ARBA00023125"/>
    </source>
</evidence>
<dbReference type="GO" id="GO:0006355">
    <property type="term" value="P:regulation of DNA-templated transcription"/>
    <property type="evidence" value="ECO:0007669"/>
    <property type="project" value="InterPro"/>
</dbReference>
<dbReference type="Pfam" id="PF02954">
    <property type="entry name" value="HTH_8"/>
    <property type="match status" value="1"/>
</dbReference>
<dbReference type="SUPFAM" id="SSF52540">
    <property type="entry name" value="P-loop containing nucleoside triphosphate hydrolases"/>
    <property type="match status" value="1"/>
</dbReference>
<dbReference type="Gene3D" id="3.40.50.300">
    <property type="entry name" value="P-loop containing nucleotide triphosphate hydrolases"/>
    <property type="match status" value="1"/>
</dbReference>
<dbReference type="InterPro" id="IPR009057">
    <property type="entry name" value="Homeodomain-like_sf"/>
</dbReference>
<dbReference type="Pfam" id="PF25601">
    <property type="entry name" value="AAA_lid_14"/>
    <property type="match status" value="1"/>
</dbReference>
<dbReference type="PANTHER" id="PTHR32071">
    <property type="entry name" value="TRANSCRIPTIONAL REGULATORY PROTEIN"/>
    <property type="match status" value="1"/>
</dbReference>
<accession>A0A318LHI2</accession>
<keyword evidence="2" id="KW-0067">ATP-binding</keyword>
<dbReference type="PROSITE" id="PS50045">
    <property type="entry name" value="SIGMA54_INTERACT_4"/>
    <property type="match status" value="1"/>
</dbReference>
<dbReference type="Pfam" id="PF01590">
    <property type="entry name" value="GAF"/>
    <property type="match status" value="1"/>
</dbReference>
<keyword evidence="1" id="KW-0547">Nucleotide-binding</keyword>
<proteinExistence type="predicted"/>
<dbReference type="PRINTS" id="PR01590">
    <property type="entry name" value="HTHFIS"/>
</dbReference>
<dbReference type="GO" id="GO:0005524">
    <property type="term" value="F:ATP binding"/>
    <property type="evidence" value="ECO:0007669"/>
    <property type="project" value="UniProtKB-KW"/>
</dbReference>
<dbReference type="Gene3D" id="3.30.450.40">
    <property type="match status" value="1"/>
</dbReference>
<organism evidence="7 8">
    <name type="scientific">Prauserella flavalba</name>
    <dbReference type="NCBI Taxonomy" id="1477506"/>
    <lineage>
        <taxon>Bacteria</taxon>
        <taxon>Bacillati</taxon>
        <taxon>Actinomycetota</taxon>
        <taxon>Actinomycetes</taxon>
        <taxon>Pseudonocardiales</taxon>
        <taxon>Pseudonocardiaceae</taxon>
        <taxon>Prauserella</taxon>
    </lineage>
</organism>
<keyword evidence="5" id="KW-0804">Transcription</keyword>
<dbReference type="Proteomes" id="UP000247892">
    <property type="component" value="Unassembled WGS sequence"/>
</dbReference>
<dbReference type="InterPro" id="IPR027417">
    <property type="entry name" value="P-loop_NTPase"/>
</dbReference>
<dbReference type="InterPro" id="IPR002197">
    <property type="entry name" value="HTH_Fis"/>
</dbReference>
<evidence type="ECO:0000313" key="8">
    <source>
        <dbReference type="Proteomes" id="UP000247892"/>
    </source>
</evidence>